<dbReference type="Proteomes" id="UP000694396">
    <property type="component" value="Unplaced"/>
</dbReference>
<dbReference type="PANTHER" id="PTHR11783">
    <property type="entry name" value="SULFOTRANSFERASE SULT"/>
    <property type="match status" value="1"/>
</dbReference>
<evidence type="ECO:0000313" key="6">
    <source>
        <dbReference type="Proteomes" id="UP000694396"/>
    </source>
</evidence>
<protein>
    <recommendedName>
        <fullName evidence="3">Sulfotransferase</fullName>
        <ecNumber evidence="3">2.8.2.-</ecNumber>
    </recommendedName>
</protein>
<dbReference type="GO" id="GO:0008146">
    <property type="term" value="F:sulfotransferase activity"/>
    <property type="evidence" value="ECO:0007669"/>
    <property type="project" value="InterPro"/>
</dbReference>
<dbReference type="Gene3D" id="3.40.50.300">
    <property type="entry name" value="P-loop containing nucleotide triphosphate hydrolases"/>
    <property type="match status" value="1"/>
</dbReference>
<proteinExistence type="inferred from homology"/>
<dbReference type="Ensembl" id="ENSCRFT00000003667.1">
    <property type="protein sequence ID" value="ENSCRFP00000003523.1"/>
    <property type="gene ID" value="ENSCRFG00000002876.1"/>
</dbReference>
<dbReference type="InterPro" id="IPR000863">
    <property type="entry name" value="Sulfotransferase_dom"/>
</dbReference>
<dbReference type="Pfam" id="PF00685">
    <property type="entry name" value="Sulfotransfer_1"/>
    <property type="match status" value="1"/>
</dbReference>
<evidence type="ECO:0000256" key="3">
    <source>
        <dbReference type="RuleBase" id="RU361155"/>
    </source>
</evidence>
<dbReference type="EC" id="2.8.2.-" evidence="3"/>
<dbReference type="AlphaFoldDB" id="A0A8C3NVT6"/>
<reference evidence="5" key="1">
    <citation type="submission" date="2025-05" db="UniProtKB">
        <authorList>
            <consortium name="Ensembl"/>
        </authorList>
    </citation>
    <scope>IDENTIFICATION</scope>
</reference>
<comment type="similarity">
    <text evidence="1 3">Belongs to the sulfotransferase 1 family.</text>
</comment>
<evidence type="ECO:0000256" key="1">
    <source>
        <dbReference type="ARBA" id="ARBA00005771"/>
    </source>
</evidence>
<name>A0A8C3NVT6_9PASS</name>
<sequence>MEKSRKAFVDVLDKAVEAANSMHRDDLVFSYKGIPYPTTLCSPEGFKALESFEARSDDVILAGYPKSGTNWLSQILTDLIAISQKKTPGEESSVNAEKVDEFPYLEVGDAEKYERMTKLPSPRFMATHLRPENLPKSIFKNKVKILLLIRNPKDLATSFYHFSNALAALPSYETWDDFFTDFMTKKMCWGCYFEYLSEWNKYADQENIMTITFEEAKENPALAVKNIATFFGIPLTEEEHQLVVQRSSFQAMKKNSEKTHGSFGNIFFRKGGVTDWKNLFSEDQNKKMDKAFEERIAGTKLGKKLKYDVYCKA</sequence>
<keyword evidence="2 3" id="KW-0808">Transferase</keyword>
<dbReference type="Ensembl" id="ENSCRFT00000003651.1">
    <property type="protein sequence ID" value="ENSCRFP00000003508.1"/>
    <property type="gene ID" value="ENSCRFG00000002876.1"/>
</dbReference>
<keyword evidence="6" id="KW-1185">Reference proteome</keyword>
<dbReference type="InterPro" id="IPR027417">
    <property type="entry name" value="P-loop_NTPase"/>
</dbReference>
<organism evidence="5 6">
    <name type="scientific">Cyanoderma ruficeps</name>
    <name type="common">rufous-capped babbler</name>
    <dbReference type="NCBI Taxonomy" id="181631"/>
    <lineage>
        <taxon>Eukaryota</taxon>
        <taxon>Metazoa</taxon>
        <taxon>Chordata</taxon>
        <taxon>Craniata</taxon>
        <taxon>Vertebrata</taxon>
        <taxon>Euteleostomi</taxon>
        <taxon>Archelosauria</taxon>
        <taxon>Archosauria</taxon>
        <taxon>Dinosauria</taxon>
        <taxon>Saurischia</taxon>
        <taxon>Theropoda</taxon>
        <taxon>Coelurosauria</taxon>
        <taxon>Aves</taxon>
        <taxon>Neognathae</taxon>
        <taxon>Neoaves</taxon>
        <taxon>Telluraves</taxon>
        <taxon>Australaves</taxon>
        <taxon>Passeriformes</taxon>
        <taxon>Sylvioidea</taxon>
        <taxon>Timaliidae</taxon>
        <taxon>Cyanoderma</taxon>
    </lineage>
</organism>
<evidence type="ECO:0000256" key="2">
    <source>
        <dbReference type="ARBA" id="ARBA00022679"/>
    </source>
</evidence>
<feature type="domain" description="Sulfotransferase" evidence="4">
    <location>
        <begin position="57"/>
        <end position="299"/>
    </location>
</feature>
<dbReference type="SUPFAM" id="SSF52540">
    <property type="entry name" value="P-loop containing nucleoside triphosphate hydrolases"/>
    <property type="match status" value="1"/>
</dbReference>
<accession>A0A8C3NVT6</accession>
<evidence type="ECO:0000313" key="5">
    <source>
        <dbReference type="Ensembl" id="ENSCRFP00000003508.1"/>
    </source>
</evidence>
<evidence type="ECO:0000259" key="4">
    <source>
        <dbReference type="Pfam" id="PF00685"/>
    </source>
</evidence>